<protein>
    <submittedName>
        <fullName evidence="1">Uncharacterized protein</fullName>
    </submittedName>
</protein>
<gene>
    <name evidence="1" type="ORF">PUN28_003182</name>
</gene>
<accession>A0AAW2GMR9</accession>
<keyword evidence="2" id="KW-1185">Reference proteome</keyword>
<dbReference type="Proteomes" id="UP001430953">
    <property type="component" value="Unassembled WGS sequence"/>
</dbReference>
<dbReference type="AlphaFoldDB" id="A0AAW2GMR9"/>
<organism evidence="1 2">
    <name type="scientific">Cardiocondyla obscurior</name>
    <dbReference type="NCBI Taxonomy" id="286306"/>
    <lineage>
        <taxon>Eukaryota</taxon>
        <taxon>Metazoa</taxon>
        <taxon>Ecdysozoa</taxon>
        <taxon>Arthropoda</taxon>
        <taxon>Hexapoda</taxon>
        <taxon>Insecta</taxon>
        <taxon>Pterygota</taxon>
        <taxon>Neoptera</taxon>
        <taxon>Endopterygota</taxon>
        <taxon>Hymenoptera</taxon>
        <taxon>Apocrita</taxon>
        <taxon>Aculeata</taxon>
        <taxon>Formicoidea</taxon>
        <taxon>Formicidae</taxon>
        <taxon>Myrmicinae</taxon>
        <taxon>Cardiocondyla</taxon>
    </lineage>
</organism>
<comment type="caution">
    <text evidence="1">The sequence shown here is derived from an EMBL/GenBank/DDBJ whole genome shotgun (WGS) entry which is preliminary data.</text>
</comment>
<dbReference type="EMBL" id="JADYXP020000003">
    <property type="protein sequence ID" value="KAL0127762.1"/>
    <property type="molecule type" value="Genomic_DNA"/>
</dbReference>
<reference evidence="1 2" key="1">
    <citation type="submission" date="2023-03" db="EMBL/GenBank/DDBJ databases">
        <title>High recombination rates correlate with genetic variation in Cardiocondyla obscurior ants.</title>
        <authorList>
            <person name="Errbii M."/>
        </authorList>
    </citation>
    <scope>NUCLEOTIDE SEQUENCE [LARGE SCALE GENOMIC DNA]</scope>
    <source>
        <strain evidence="1">Alpha-2009</strain>
        <tissue evidence="1">Whole body</tissue>
    </source>
</reference>
<evidence type="ECO:0000313" key="2">
    <source>
        <dbReference type="Proteomes" id="UP001430953"/>
    </source>
</evidence>
<evidence type="ECO:0000313" key="1">
    <source>
        <dbReference type="EMBL" id="KAL0127762.1"/>
    </source>
</evidence>
<proteinExistence type="predicted"/>
<name>A0AAW2GMR9_9HYME</name>
<sequence length="142" mass="16537">MGDSLMGGWIATTAHFARRVYLEEMARYVSPVAIFFLRNIYRFSPILRCRDAPRHTETGVKRLHFTLSLKPAILRNYSCSRPSMRFKCDKCTYLRKSRGWILNKTIFYAILMFTRGSKVVALGARVFAINSILLLFKNKDFQ</sequence>